<proteinExistence type="predicted"/>
<name>A0A8J4X6Q9_CLAMG</name>
<dbReference type="AlphaFoldDB" id="A0A8J4X6Q9"/>
<reference evidence="1" key="1">
    <citation type="submission" date="2020-07" db="EMBL/GenBank/DDBJ databases">
        <title>Clarias magur genome sequencing, assembly and annotation.</title>
        <authorList>
            <person name="Kushwaha B."/>
            <person name="Kumar R."/>
            <person name="Das P."/>
            <person name="Joshi C.G."/>
            <person name="Kumar D."/>
            <person name="Nagpure N.S."/>
            <person name="Pandey M."/>
            <person name="Agarwal S."/>
            <person name="Srivastava S."/>
            <person name="Singh M."/>
            <person name="Sahoo L."/>
            <person name="Jayasankar P."/>
            <person name="Meher P.K."/>
            <person name="Koringa P.G."/>
            <person name="Iquebal M.A."/>
            <person name="Das S.P."/>
            <person name="Bit A."/>
            <person name="Patnaik S."/>
            <person name="Patel N."/>
            <person name="Shah T.M."/>
            <person name="Hinsu A."/>
            <person name="Jena J.K."/>
        </authorList>
    </citation>
    <scope>NUCLEOTIDE SEQUENCE</scope>
    <source>
        <strain evidence="1">CIFAMagur01</strain>
        <tissue evidence="1">Testis</tissue>
    </source>
</reference>
<organism evidence="1 2">
    <name type="scientific">Clarias magur</name>
    <name type="common">Asian catfish</name>
    <name type="synonym">Macropteronotus magur</name>
    <dbReference type="NCBI Taxonomy" id="1594786"/>
    <lineage>
        <taxon>Eukaryota</taxon>
        <taxon>Metazoa</taxon>
        <taxon>Chordata</taxon>
        <taxon>Craniata</taxon>
        <taxon>Vertebrata</taxon>
        <taxon>Euteleostomi</taxon>
        <taxon>Actinopterygii</taxon>
        <taxon>Neopterygii</taxon>
        <taxon>Teleostei</taxon>
        <taxon>Ostariophysi</taxon>
        <taxon>Siluriformes</taxon>
        <taxon>Clariidae</taxon>
        <taxon>Clarias</taxon>
    </lineage>
</organism>
<gene>
    <name evidence="1" type="primary">dfa2</name>
    <name evidence="1" type="ORF">DAT39_006368</name>
</gene>
<comment type="caution">
    <text evidence="1">The sequence shown here is derived from an EMBL/GenBank/DDBJ whole genome shotgun (WGS) entry which is preliminary data.</text>
</comment>
<sequence length="61" mass="7254">RVIYLHEHQKRGSQSTFSVHDMYEQDTFPLHIHEGHKIQFQANPNSHYPWPEFLNSPSVIP</sequence>
<evidence type="ECO:0000313" key="1">
    <source>
        <dbReference type="EMBL" id="KAF5903899.1"/>
    </source>
</evidence>
<protein>
    <submittedName>
        <fullName evidence="1">Putative diflavin flavoprotein A 2</fullName>
    </submittedName>
</protein>
<feature type="non-terminal residue" evidence="1">
    <location>
        <position position="61"/>
    </location>
</feature>
<dbReference type="EMBL" id="QNUK01000066">
    <property type="protein sequence ID" value="KAF5903899.1"/>
    <property type="molecule type" value="Genomic_DNA"/>
</dbReference>
<evidence type="ECO:0000313" key="2">
    <source>
        <dbReference type="Proteomes" id="UP000727407"/>
    </source>
</evidence>
<accession>A0A8J4X6Q9</accession>
<keyword evidence="2" id="KW-1185">Reference proteome</keyword>
<feature type="non-terminal residue" evidence="1">
    <location>
        <position position="1"/>
    </location>
</feature>
<dbReference type="Proteomes" id="UP000727407">
    <property type="component" value="Unassembled WGS sequence"/>
</dbReference>